<keyword evidence="2 5" id="KW-0808">Transferase</keyword>
<dbReference type="NCBIfam" id="NF001140">
    <property type="entry name" value="PRK00147.1"/>
    <property type="match status" value="1"/>
</dbReference>
<dbReference type="Gene3D" id="2.40.10.240">
    <property type="entry name" value="QueA-like"/>
    <property type="match status" value="1"/>
</dbReference>
<dbReference type="Pfam" id="PF02547">
    <property type="entry name" value="Queuosine_synth"/>
    <property type="match status" value="1"/>
</dbReference>
<dbReference type="EMBL" id="CP110343">
    <property type="protein sequence ID" value="WPX98118.1"/>
    <property type="molecule type" value="Genomic_DNA"/>
</dbReference>
<keyword evidence="1 5" id="KW-0963">Cytoplasm</keyword>
<dbReference type="SUPFAM" id="SSF111337">
    <property type="entry name" value="QueA-like"/>
    <property type="match status" value="1"/>
</dbReference>
<evidence type="ECO:0000256" key="5">
    <source>
        <dbReference type="HAMAP-Rule" id="MF_00113"/>
    </source>
</evidence>
<dbReference type="InterPro" id="IPR036100">
    <property type="entry name" value="QueA_sf"/>
</dbReference>
<dbReference type="RefSeq" id="WP_323722091.1">
    <property type="nucleotide sequence ID" value="NZ_CP110343.1"/>
</dbReference>
<comment type="pathway">
    <text evidence="5">tRNA modification; tRNA-queuosine biosynthesis.</text>
</comment>
<name>A0ABZ0USJ1_9RICK</name>
<dbReference type="InterPro" id="IPR042118">
    <property type="entry name" value="QueA_dom1"/>
</dbReference>
<protein>
    <recommendedName>
        <fullName evidence="5">S-adenosylmethionine:tRNA ribosyltransferase-isomerase</fullName>
        <ecNumber evidence="5">2.4.99.17</ecNumber>
    </recommendedName>
    <alternativeName>
        <fullName evidence="5">Queuosine biosynthesis protein QueA</fullName>
    </alternativeName>
</protein>
<dbReference type="PANTHER" id="PTHR30307:SF0">
    <property type="entry name" value="S-ADENOSYLMETHIONINE:TRNA RIBOSYLTRANSFERASE-ISOMERASE"/>
    <property type="match status" value="1"/>
</dbReference>
<dbReference type="EC" id="2.4.99.17" evidence="5"/>
<evidence type="ECO:0000256" key="1">
    <source>
        <dbReference type="ARBA" id="ARBA00022490"/>
    </source>
</evidence>
<comment type="subunit">
    <text evidence="5">Monomer.</text>
</comment>
<keyword evidence="4 5" id="KW-0671">Queuosine biosynthesis</keyword>
<keyword evidence="7" id="KW-1185">Reference proteome</keyword>
<reference evidence="6" key="1">
    <citation type="submission" date="2022-10" db="EMBL/GenBank/DDBJ databases">
        <title>Host association and intracellularity evolved multiple times independently in the Rickettsiales.</title>
        <authorList>
            <person name="Castelli M."/>
            <person name="Nardi T."/>
            <person name="Gammuto L."/>
            <person name="Bellinzona G."/>
            <person name="Sabaneyeva E."/>
            <person name="Potekhin A."/>
            <person name="Serra V."/>
            <person name="Petroni G."/>
            <person name="Sassera D."/>
        </authorList>
    </citation>
    <scope>NUCLEOTIDE SEQUENCE [LARGE SCALE GENOMIC DNA]</scope>
    <source>
        <strain evidence="6">US_Bl 11III1</strain>
    </source>
</reference>
<comment type="subcellular location">
    <subcellularLocation>
        <location evidence="5">Cytoplasm</location>
    </subcellularLocation>
</comment>
<gene>
    <name evidence="5" type="primary">queA</name>
    <name evidence="6" type="ORF">Fokcrypt_00652</name>
</gene>
<dbReference type="Proteomes" id="UP001325140">
    <property type="component" value="Chromosome"/>
</dbReference>
<dbReference type="Gene3D" id="3.40.1780.10">
    <property type="entry name" value="QueA-like"/>
    <property type="match status" value="1"/>
</dbReference>
<accession>A0ABZ0USJ1</accession>
<comment type="similarity">
    <text evidence="5">Belongs to the QueA family.</text>
</comment>
<dbReference type="NCBIfam" id="TIGR00113">
    <property type="entry name" value="queA"/>
    <property type="match status" value="1"/>
</dbReference>
<comment type="catalytic activity">
    <reaction evidence="5">
        <text>7-aminomethyl-7-carbaguanosine(34) in tRNA + S-adenosyl-L-methionine = epoxyqueuosine(34) in tRNA + adenine + L-methionine + 2 H(+)</text>
        <dbReference type="Rhea" id="RHEA:32155"/>
        <dbReference type="Rhea" id="RHEA-COMP:10342"/>
        <dbReference type="Rhea" id="RHEA-COMP:18582"/>
        <dbReference type="ChEBI" id="CHEBI:15378"/>
        <dbReference type="ChEBI" id="CHEBI:16708"/>
        <dbReference type="ChEBI" id="CHEBI:57844"/>
        <dbReference type="ChEBI" id="CHEBI:59789"/>
        <dbReference type="ChEBI" id="CHEBI:82833"/>
        <dbReference type="ChEBI" id="CHEBI:194443"/>
        <dbReference type="EC" id="2.4.99.17"/>
    </reaction>
</comment>
<dbReference type="HAMAP" id="MF_00113">
    <property type="entry name" value="QueA"/>
    <property type="match status" value="1"/>
</dbReference>
<evidence type="ECO:0000256" key="2">
    <source>
        <dbReference type="ARBA" id="ARBA00022679"/>
    </source>
</evidence>
<evidence type="ECO:0000256" key="3">
    <source>
        <dbReference type="ARBA" id="ARBA00022691"/>
    </source>
</evidence>
<sequence>MNITTEEFYFHLPHELIARHPVEPRDSSRLLHMNKEGMLEDLYFRDVIKLLKKNDVLVLNNTKVIPSMLKCCIKEKNTKVRVDILKHYNKCNTLYCDALITPKKHCQQNVILECTNDNTTLELSIEEVEKNITTLKILSDENFHEIMKKYGNVPLPPYIIKARSKYNTIENQETDTEHYQTVYARHDGSIAAPTAGLHFTDTLLTTISEMGVQICYITLHVGLGTFLPINTPLLSEHKMHEEIFEVTQDTINTLQNAKERQSRIVAVGTTSVRVLEHIAQHNISTASIGTTDIFISPGYKFKTVNSIITNFHMSKSTPLVLVCSAAGKERIFHMYKHAIENKYRMLSYGDACMIDIVTAE</sequence>
<proteinExistence type="inferred from homology"/>
<dbReference type="InterPro" id="IPR042119">
    <property type="entry name" value="QueA_dom2"/>
</dbReference>
<dbReference type="PANTHER" id="PTHR30307">
    <property type="entry name" value="S-ADENOSYLMETHIONINE:TRNA RIBOSYLTRANSFERASE-ISOMERASE"/>
    <property type="match status" value="1"/>
</dbReference>
<organism evidence="6 7">
    <name type="scientific">Candidatus Fokinia crypta</name>
    <dbReference type="NCBI Taxonomy" id="1920990"/>
    <lineage>
        <taxon>Bacteria</taxon>
        <taxon>Pseudomonadati</taxon>
        <taxon>Pseudomonadota</taxon>
        <taxon>Alphaproteobacteria</taxon>
        <taxon>Rickettsiales</taxon>
        <taxon>Candidatus Midichloriaceae</taxon>
        <taxon>Candidatus Fokinia</taxon>
    </lineage>
</organism>
<evidence type="ECO:0000256" key="4">
    <source>
        <dbReference type="ARBA" id="ARBA00022785"/>
    </source>
</evidence>
<keyword evidence="3 5" id="KW-0949">S-adenosyl-L-methionine</keyword>
<evidence type="ECO:0000313" key="7">
    <source>
        <dbReference type="Proteomes" id="UP001325140"/>
    </source>
</evidence>
<dbReference type="InterPro" id="IPR003699">
    <property type="entry name" value="QueA"/>
</dbReference>
<evidence type="ECO:0000313" key="6">
    <source>
        <dbReference type="EMBL" id="WPX98118.1"/>
    </source>
</evidence>
<comment type="function">
    <text evidence="5">Transfers and isomerizes the ribose moiety from AdoMet to the 7-aminomethyl group of 7-deazaguanine (preQ1-tRNA) to give epoxyqueuosine (oQ-tRNA).</text>
</comment>